<dbReference type="Proteomes" id="UP000546173">
    <property type="component" value="Unassembled WGS sequence"/>
</dbReference>
<dbReference type="GO" id="GO:0009055">
    <property type="term" value="F:electron transfer activity"/>
    <property type="evidence" value="ECO:0007669"/>
    <property type="project" value="InterPro"/>
</dbReference>
<proteinExistence type="predicted"/>
<feature type="chain" id="PRO_5031434717" evidence="7">
    <location>
        <begin position="22"/>
        <end position="124"/>
    </location>
</feature>
<evidence type="ECO:0000313" key="10">
    <source>
        <dbReference type="Proteomes" id="UP000546173"/>
    </source>
</evidence>
<keyword evidence="2 6" id="KW-0349">Heme</keyword>
<keyword evidence="7" id="KW-0732">Signal</keyword>
<dbReference type="InterPro" id="IPR009056">
    <property type="entry name" value="Cyt_c-like_dom"/>
</dbReference>
<evidence type="ECO:0000256" key="4">
    <source>
        <dbReference type="ARBA" id="ARBA00022982"/>
    </source>
</evidence>
<accession>A0A7X1G827</accession>
<dbReference type="PANTHER" id="PTHR11961">
    <property type="entry name" value="CYTOCHROME C"/>
    <property type="match status" value="1"/>
</dbReference>
<evidence type="ECO:0000256" key="1">
    <source>
        <dbReference type="ARBA" id="ARBA00022448"/>
    </source>
</evidence>
<gene>
    <name evidence="9" type="ORF">H7993_17300</name>
</gene>
<evidence type="ECO:0000256" key="5">
    <source>
        <dbReference type="ARBA" id="ARBA00023004"/>
    </source>
</evidence>
<dbReference type="RefSeq" id="WP_185795116.1">
    <property type="nucleotide sequence ID" value="NZ_JACMYH010000005.1"/>
</dbReference>
<dbReference type="SUPFAM" id="SSF46626">
    <property type="entry name" value="Cytochrome c"/>
    <property type="match status" value="1"/>
</dbReference>
<protein>
    <submittedName>
        <fullName evidence="9">C-type cytochrome</fullName>
    </submittedName>
</protein>
<evidence type="ECO:0000256" key="6">
    <source>
        <dbReference type="PROSITE-ProRule" id="PRU00433"/>
    </source>
</evidence>
<name>A0A7X1G827_9PSED</name>
<reference evidence="9 10" key="1">
    <citation type="submission" date="2020-08" db="EMBL/GenBank/DDBJ databases">
        <title>Pseudomonas sp. nov.</title>
        <authorList>
            <person name="Gieschler S."/>
            <person name="Fiedler G."/>
            <person name="Brinks E."/>
            <person name="Boehnlein C."/>
            <person name="Franz C.M.A.P."/>
            <person name="Kabisch J."/>
        </authorList>
    </citation>
    <scope>NUCLEOTIDE SEQUENCE [LARGE SCALE GENOMIC DNA]</scope>
    <source>
        <strain evidence="9 10">MBT-2</strain>
    </source>
</reference>
<dbReference type="InterPro" id="IPR036909">
    <property type="entry name" value="Cyt_c-like_dom_sf"/>
</dbReference>
<dbReference type="PROSITE" id="PS51007">
    <property type="entry name" value="CYTC"/>
    <property type="match status" value="1"/>
</dbReference>
<feature type="signal peptide" evidence="7">
    <location>
        <begin position="1"/>
        <end position="21"/>
    </location>
</feature>
<evidence type="ECO:0000256" key="7">
    <source>
        <dbReference type="SAM" id="SignalP"/>
    </source>
</evidence>
<keyword evidence="1" id="KW-0813">Transport</keyword>
<comment type="caution">
    <text evidence="9">The sequence shown here is derived from an EMBL/GenBank/DDBJ whole genome shotgun (WGS) entry which is preliminary data.</text>
</comment>
<dbReference type="InterPro" id="IPR002327">
    <property type="entry name" value="Cyt_c_1A/1B"/>
</dbReference>
<dbReference type="EMBL" id="JACMYH010000005">
    <property type="protein sequence ID" value="MBC2680157.1"/>
    <property type="molecule type" value="Genomic_DNA"/>
</dbReference>
<sequence length="124" mass="13061">MKSVTCALFTLLVAVHANAMAAGDAVAGQATFDKNCGGCHKVGRGAQAAFGPQLNGVIGRAAGSTSDYSYSAEMKNSGIVWTTEKIAAFVEAPSDVVPGTKMRLWWFGNDQKMADLLEYLKSNP</sequence>
<evidence type="ECO:0000259" key="8">
    <source>
        <dbReference type="PROSITE" id="PS51007"/>
    </source>
</evidence>
<dbReference type="GO" id="GO:0020037">
    <property type="term" value="F:heme binding"/>
    <property type="evidence" value="ECO:0007669"/>
    <property type="project" value="InterPro"/>
</dbReference>
<dbReference type="Pfam" id="PF00034">
    <property type="entry name" value="Cytochrom_C"/>
    <property type="match status" value="1"/>
</dbReference>
<dbReference type="GO" id="GO:0046872">
    <property type="term" value="F:metal ion binding"/>
    <property type="evidence" value="ECO:0007669"/>
    <property type="project" value="UniProtKB-KW"/>
</dbReference>
<keyword evidence="4" id="KW-0249">Electron transport</keyword>
<evidence type="ECO:0000256" key="3">
    <source>
        <dbReference type="ARBA" id="ARBA00022723"/>
    </source>
</evidence>
<dbReference type="PRINTS" id="PR00604">
    <property type="entry name" value="CYTCHRMECIAB"/>
</dbReference>
<dbReference type="AlphaFoldDB" id="A0A7X1G827"/>
<keyword evidence="10" id="KW-1185">Reference proteome</keyword>
<organism evidence="9 10">
    <name type="scientific">Pseudomonas baltica</name>
    <dbReference type="NCBI Taxonomy" id="2762576"/>
    <lineage>
        <taxon>Bacteria</taxon>
        <taxon>Pseudomonadati</taxon>
        <taxon>Pseudomonadota</taxon>
        <taxon>Gammaproteobacteria</taxon>
        <taxon>Pseudomonadales</taxon>
        <taxon>Pseudomonadaceae</taxon>
        <taxon>Pseudomonas</taxon>
    </lineage>
</organism>
<keyword evidence="5 6" id="KW-0408">Iron</keyword>
<evidence type="ECO:0000313" key="9">
    <source>
        <dbReference type="EMBL" id="MBC2680157.1"/>
    </source>
</evidence>
<dbReference type="Gene3D" id="1.10.760.10">
    <property type="entry name" value="Cytochrome c-like domain"/>
    <property type="match status" value="1"/>
</dbReference>
<feature type="domain" description="Cytochrome c" evidence="8">
    <location>
        <begin position="23"/>
        <end position="124"/>
    </location>
</feature>
<evidence type="ECO:0000256" key="2">
    <source>
        <dbReference type="ARBA" id="ARBA00022617"/>
    </source>
</evidence>
<keyword evidence="3 6" id="KW-0479">Metal-binding</keyword>